<evidence type="ECO:0000256" key="5">
    <source>
        <dbReference type="ARBA" id="ARBA00023015"/>
    </source>
</evidence>
<dbReference type="PANTHER" id="PTHR46577:SF2">
    <property type="entry name" value="TRANSCRIPTIONAL REGULATORY PROTEIN"/>
    <property type="match status" value="1"/>
</dbReference>
<dbReference type="EMBL" id="LFKP01000010">
    <property type="protein sequence ID" value="OHV95353.1"/>
    <property type="molecule type" value="Genomic_DNA"/>
</dbReference>
<dbReference type="InterPro" id="IPR036390">
    <property type="entry name" value="WH_DNA-bd_sf"/>
</dbReference>
<evidence type="ECO:0000256" key="2">
    <source>
        <dbReference type="ARBA" id="ARBA00022576"/>
    </source>
</evidence>
<dbReference type="InterPro" id="IPR015421">
    <property type="entry name" value="PyrdxlP-dep_Trfase_major"/>
</dbReference>
<gene>
    <name evidence="9" type="ORF">AKG95_19450</name>
</gene>
<evidence type="ECO:0000313" key="9">
    <source>
        <dbReference type="EMBL" id="OHV95353.1"/>
    </source>
</evidence>
<dbReference type="GO" id="GO:0030170">
    <property type="term" value="F:pyridoxal phosphate binding"/>
    <property type="evidence" value="ECO:0007669"/>
    <property type="project" value="InterPro"/>
</dbReference>
<dbReference type="Gene3D" id="3.40.640.10">
    <property type="entry name" value="Type I PLP-dependent aspartate aminotransferase-like (Major domain)"/>
    <property type="match status" value="1"/>
</dbReference>
<comment type="caution">
    <text evidence="9">The sequence shown here is derived from an EMBL/GenBank/DDBJ whole genome shotgun (WGS) entry which is preliminary data.</text>
</comment>
<dbReference type="PANTHER" id="PTHR46577">
    <property type="entry name" value="HTH-TYPE TRANSCRIPTIONAL REGULATORY PROTEIN GABR"/>
    <property type="match status" value="1"/>
</dbReference>
<keyword evidence="7" id="KW-0804">Transcription</keyword>
<dbReference type="CDD" id="cd00609">
    <property type="entry name" value="AAT_like"/>
    <property type="match status" value="1"/>
</dbReference>
<dbReference type="Gene3D" id="1.10.10.10">
    <property type="entry name" value="Winged helix-like DNA-binding domain superfamily/Winged helix DNA-binding domain"/>
    <property type="match status" value="1"/>
</dbReference>
<proteinExistence type="inferred from homology"/>
<dbReference type="InterPro" id="IPR051446">
    <property type="entry name" value="HTH_trans_reg/aminotransferase"/>
</dbReference>
<dbReference type="GO" id="GO:0008483">
    <property type="term" value="F:transaminase activity"/>
    <property type="evidence" value="ECO:0007669"/>
    <property type="project" value="UniProtKB-KW"/>
</dbReference>
<dbReference type="GO" id="GO:0003700">
    <property type="term" value="F:DNA-binding transcription factor activity"/>
    <property type="evidence" value="ECO:0007669"/>
    <property type="project" value="InterPro"/>
</dbReference>
<dbReference type="FunFam" id="3.40.640.10:FF:000023">
    <property type="entry name" value="Transcriptional regulator, GntR family"/>
    <property type="match status" value="1"/>
</dbReference>
<dbReference type="Pfam" id="PF00392">
    <property type="entry name" value="GntR"/>
    <property type="match status" value="1"/>
</dbReference>
<dbReference type="Proteomes" id="UP000179840">
    <property type="component" value="Unassembled WGS sequence"/>
</dbReference>
<accession>A0A1S1U8A8</accession>
<dbReference type="Pfam" id="PF00155">
    <property type="entry name" value="Aminotran_1_2"/>
    <property type="match status" value="1"/>
</dbReference>
<dbReference type="CDD" id="cd07377">
    <property type="entry name" value="WHTH_GntR"/>
    <property type="match status" value="1"/>
</dbReference>
<dbReference type="SMART" id="SM00345">
    <property type="entry name" value="HTH_GNTR"/>
    <property type="match status" value="1"/>
</dbReference>
<evidence type="ECO:0000259" key="8">
    <source>
        <dbReference type="PROSITE" id="PS50949"/>
    </source>
</evidence>
<evidence type="ECO:0000313" key="10">
    <source>
        <dbReference type="Proteomes" id="UP000179840"/>
    </source>
</evidence>
<keyword evidence="6" id="KW-0238">DNA-binding</keyword>
<reference evidence="9 10" key="1">
    <citation type="submission" date="2015-06" db="EMBL/GenBank/DDBJ databases">
        <title>Draft genome sequencing of a biphenyl-degrading bacterium, Janthinobacterium lividum MEG1.</title>
        <authorList>
            <person name="Shimodaira J."/>
            <person name="Hatta T."/>
        </authorList>
    </citation>
    <scope>NUCLEOTIDE SEQUENCE [LARGE SCALE GENOMIC DNA]</scope>
    <source>
        <strain evidence="9 10">MEG1</strain>
    </source>
</reference>
<evidence type="ECO:0000256" key="4">
    <source>
        <dbReference type="ARBA" id="ARBA00022898"/>
    </source>
</evidence>
<dbReference type="InterPro" id="IPR036388">
    <property type="entry name" value="WH-like_DNA-bd_sf"/>
</dbReference>
<evidence type="ECO:0000256" key="6">
    <source>
        <dbReference type="ARBA" id="ARBA00023125"/>
    </source>
</evidence>
<keyword evidence="3" id="KW-0808">Transferase</keyword>
<dbReference type="SUPFAM" id="SSF53383">
    <property type="entry name" value="PLP-dependent transferases"/>
    <property type="match status" value="1"/>
</dbReference>
<dbReference type="InterPro" id="IPR004839">
    <property type="entry name" value="Aminotransferase_I/II_large"/>
</dbReference>
<sequence>MKRYEELAEEVAAMISTQLLLPGDKLPSVRQQHARRGVSPSTVFQAYYLLEARGMIVSRPRSGYYVAPQRAALAPEPDSSRPLDASTTVDVSDLVFEVLGAVGARDIVPFGSAFPSPHLFPMERLARAVSASMRRLDPWSTVTDLSLGNAELRRQIALRYQLDGVLISSDDIVITNGALEALNLCLQAVTRPGDTVLIESPSFYACLQALERLELKAVEIATSPRDGVDLAALEELLQRHQPKACWLMTSFQNPLGSLMPPEKKRALVELLARHGVPLIEDDVYGELYFGKQRPGLTKSHDSAGLVMHCSSFSKTLAPGFRLGWAVAGRYARQVERLKLTTSLSAPIPLQMALADYLAQGGYDRHLRQLRLTLAAQQNTMLQAIAVHFPPGTRVTRPQGGYFVWVEMPVGVDALALHRSALAAGISIAPGPIFSATRAFRHCIRLNYGHPWSPQLEEAIATLGRLALAAASGA</sequence>
<dbReference type="PROSITE" id="PS50949">
    <property type="entry name" value="HTH_GNTR"/>
    <property type="match status" value="1"/>
</dbReference>
<keyword evidence="5" id="KW-0805">Transcription regulation</keyword>
<organism evidence="9 10">
    <name type="scientific">Janthinobacterium lividum</name>
    <dbReference type="NCBI Taxonomy" id="29581"/>
    <lineage>
        <taxon>Bacteria</taxon>
        <taxon>Pseudomonadati</taxon>
        <taxon>Pseudomonadota</taxon>
        <taxon>Betaproteobacteria</taxon>
        <taxon>Burkholderiales</taxon>
        <taxon>Oxalobacteraceae</taxon>
        <taxon>Janthinobacterium</taxon>
    </lineage>
</organism>
<comment type="similarity">
    <text evidence="1">In the C-terminal section; belongs to the class-I pyridoxal-phosphate-dependent aminotransferase family.</text>
</comment>
<dbReference type="InterPro" id="IPR015424">
    <property type="entry name" value="PyrdxlP-dep_Trfase"/>
</dbReference>
<dbReference type="Gene3D" id="3.90.1150.10">
    <property type="entry name" value="Aspartate Aminotransferase, domain 1"/>
    <property type="match status" value="1"/>
</dbReference>
<protein>
    <submittedName>
        <fullName evidence="9">GntR family transcriptional regulator</fullName>
    </submittedName>
</protein>
<name>A0A1S1U8A8_9BURK</name>
<feature type="domain" description="HTH gntR-type" evidence="8">
    <location>
        <begin position="1"/>
        <end position="69"/>
    </location>
</feature>
<dbReference type="GO" id="GO:0003677">
    <property type="term" value="F:DNA binding"/>
    <property type="evidence" value="ECO:0007669"/>
    <property type="project" value="UniProtKB-KW"/>
</dbReference>
<dbReference type="InterPro" id="IPR000524">
    <property type="entry name" value="Tscrpt_reg_HTH_GntR"/>
</dbReference>
<evidence type="ECO:0000256" key="1">
    <source>
        <dbReference type="ARBA" id="ARBA00005384"/>
    </source>
</evidence>
<evidence type="ECO:0000256" key="7">
    <source>
        <dbReference type="ARBA" id="ARBA00023163"/>
    </source>
</evidence>
<evidence type="ECO:0000256" key="3">
    <source>
        <dbReference type="ARBA" id="ARBA00022679"/>
    </source>
</evidence>
<keyword evidence="4" id="KW-0663">Pyridoxal phosphate</keyword>
<dbReference type="RefSeq" id="WP_071078569.1">
    <property type="nucleotide sequence ID" value="NZ_LFKP01000010.1"/>
</dbReference>
<dbReference type="InterPro" id="IPR015422">
    <property type="entry name" value="PyrdxlP-dep_Trfase_small"/>
</dbReference>
<dbReference type="SUPFAM" id="SSF46785">
    <property type="entry name" value="Winged helix' DNA-binding domain"/>
    <property type="match status" value="1"/>
</dbReference>
<dbReference type="AlphaFoldDB" id="A0A1S1U8A8"/>
<keyword evidence="2" id="KW-0032">Aminotransferase</keyword>